<organism evidence="1 2">
    <name type="scientific">Echeneis naucrates</name>
    <name type="common">Live sharksucker</name>
    <dbReference type="NCBI Taxonomy" id="173247"/>
    <lineage>
        <taxon>Eukaryota</taxon>
        <taxon>Metazoa</taxon>
        <taxon>Chordata</taxon>
        <taxon>Craniata</taxon>
        <taxon>Vertebrata</taxon>
        <taxon>Euteleostomi</taxon>
        <taxon>Actinopterygii</taxon>
        <taxon>Neopterygii</taxon>
        <taxon>Teleostei</taxon>
        <taxon>Neoteleostei</taxon>
        <taxon>Acanthomorphata</taxon>
        <taxon>Carangaria</taxon>
        <taxon>Carangiformes</taxon>
        <taxon>Echeneidae</taxon>
        <taxon>Echeneis</taxon>
    </lineage>
</organism>
<dbReference type="AlphaFoldDB" id="A0A665WXG2"/>
<dbReference type="Ensembl" id="ENSENLT00000049813.1">
    <property type="protein sequence ID" value="ENSENLP00000048626.1"/>
    <property type="gene ID" value="ENSENLG00000020513.1"/>
</dbReference>
<dbReference type="Proteomes" id="UP000472264">
    <property type="component" value="Chromosome 23"/>
</dbReference>
<reference evidence="1" key="3">
    <citation type="submission" date="2025-09" db="UniProtKB">
        <authorList>
            <consortium name="Ensembl"/>
        </authorList>
    </citation>
    <scope>IDENTIFICATION</scope>
</reference>
<reference evidence="1" key="2">
    <citation type="submission" date="2025-08" db="UniProtKB">
        <authorList>
            <consortium name="Ensembl"/>
        </authorList>
    </citation>
    <scope>IDENTIFICATION</scope>
</reference>
<sequence length="43" mass="5079">MEMKPYRCSQPGRKGPCTRLHSQMCQGKFRLHRCFHSRDLCPA</sequence>
<accession>A0A665WXG2</accession>
<proteinExistence type="predicted"/>
<reference evidence="1" key="1">
    <citation type="submission" date="2021-04" db="EMBL/GenBank/DDBJ databases">
        <authorList>
            <consortium name="Wellcome Sanger Institute Data Sharing"/>
        </authorList>
    </citation>
    <scope>NUCLEOTIDE SEQUENCE [LARGE SCALE GENOMIC DNA]</scope>
</reference>
<dbReference type="InParanoid" id="A0A665WXG2"/>
<name>A0A665WXG2_ECHNA</name>
<evidence type="ECO:0000313" key="1">
    <source>
        <dbReference type="Ensembl" id="ENSENLP00000048626.1"/>
    </source>
</evidence>
<protein>
    <submittedName>
        <fullName evidence="1">Uncharacterized protein</fullName>
    </submittedName>
</protein>
<evidence type="ECO:0000313" key="2">
    <source>
        <dbReference type="Proteomes" id="UP000472264"/>
    </source>
</evidence>
<keyword evidence="2" id="KW-1185">Reference proteome</keyword>